<dbReference type="EMBL" id="JAVCWF010000001">
    <property type="protein sequence ID" value="MDQ7936653.1"/>
    <property type="molecule type" value="Genomic_DNA"/>
</dbReference>
<reference evidence="1 2" key="1">
    <citation type="journal article" date="2023" name="Int. J. Syst. Evol. Microbiol.">
        <title>Lactiplantibacillus brownii sp. nov., a novel psychrotolerant species isolated from sauerkraut.</title>
        <authorList>
            <person name="Heng Y.C."/>
            <person name="Silvaraju S."/>
            <person name="Lee J.K.Y."/>
            <person name="Kittelmann S."/>
        </authorList>
    </citation>
    <scope>NUCLEOTIDE SEQUENCE [LARGE SCALE GENOMIC DNA]</scope>
    <source>
        <strain evidence="1 2">WILCCON 0030</strain>
    </source>
</reference>
<accession>A0ABU1A6U5</accession>
<sequence>MSEVTSVKVDNTSMIDANSISKENEVAKKMWINFEADYKTRIHDLIDKKDA</sequence>
<name>A0ABU1A6U5_9LACO</name>
<protein>
    <recommendedName>
        <fullName evidence="3">Prophage protein</fullName>
    </recommendedName>
</protein>
<dbReference type="Proteomes" id="UP001227831">
    <property type="component" value="Unassembled WGS sequence"/>
</dbReference>
<dbReference type="RefSeq" id="WP_308702469.1">
    <property type="nucleotide sequence ID" value="NZ_AP027463.1"/>
</dbReference>
<proteinExistence type="predicted"/>
<evidence type="ECO:0008006" key="3">
    <source>
        <dbReference type="Google" id="ProtNLM"/>
    </source>
</evidence>
<keyword evidence="2" id="KW-1185">Reference proteome</keyword>
<evidence type="ECO:0000313" key="1">
    <source>
        <dbReference type="EMBL" id="MDQ7936653.1"/>
    </source>
</evidence>
<evidence type="ECO:0000313" key="2">
    <source>
        <dbReference type="Proteomes" id="UP001227831"/>
    </source>
</evidence>
<organism evidence="1 2">
    <name type="scientific">Lactiplantibacillus brownii</name>
    <dbReference type="NCBI Taxonomy" id="3069269"/>
    <lineage>
        <taxon>Bacteria</taxon>
        <taxon>Bacillati</taxon>
        <taxon>Bacillota</taxon>
        <taxon>Bacilli</taxon>
        <taxon>Lactobacillales</taxon>
        <taxon>Lactobacillaceae</taxon>
        <taxon>Lactiplantibacillus</taxon>
    </lineage>
</organism>
<gene>
    <name evidence="1" type="ORF">RA086_03200</name>
</gene>
<comment type="caution">
    <text evidence="1">The sequence shown here is derived from an EMBL/GenBank/DDBJ whole genome shotgun (WGS) entry which is preliminary data.</text>
</comment>